<dbReference type="RefSeq" id="WP_182043873.1">
    <property type="nucleotide sequence ID" value="NZ_JACDZE010000004.1"/>
</dbReference>
<evidence type="ECO:0000313" key="2">
    <source>
        <dbReference type="EMBL" id="MBA5630267.1"/>
    </source>
</evidence>
<comment type="caution">
    <text evidence="2">The sequence shown here is derived from an EMBL/GenBank/DDBJ whole genome shotgun (WGS) entry which is preliminary data.</text>
</comment>
<proteinExistence type="predicted"/>
<gene>
    <name evidence="2" type="ORF">HU137_10835</name>
</gene>
<keyword evidence="1" id="KW-0812">Transmembrane</keyword>
<feature type="transmembrane region" description="Helical" evidence="1">
    <location>
        <begin position="9"/>
        <end position="28"/>
    </location>
</feature>
<keyword evidence="3" id="KW-1185">Reference proteome</keyword>
<evidence type="ECO:0008006" key="4">
    <source>
        <dbReference type="Google" id="ProtNLM"/>
    </source>
</evidence>
<feature type="transmembrane region" description="Helical" evidence="1">
    <location>
        <begin position="40"/>
        <end position="59"/>
    </location>
</feature>
<dbReference type="EMBL" id="JACDZE010000004">
    <property type="protein sequence ID" value="MBA5630267.1"/>
    <property type="molecule type" value="Genomic_DNA"/>
</dbReference>
<name>A0A838ZTG1_9FLAO</name>
<dbReference type="Proteomes" id="UP000552241">
    <property type="component" value="Unassembled WGS sequence"/>
</dbReference>
<accession>A0A838ZTG1</accession>
<sequence length="64" mass="7468">MKKRHEQKLVIISIFLLIAFNLPLVLVADYRGQIGGMPVFYVYIFSVWALTSLFSFLIIKRYGE</sequence>
<reference evidence="2 3" key="1">
    <citation type="submission" date="2020-07" db="EMBL/GenBank/DDBJ databases">
        <title>Moheibacter lacus sp. nov., a member of the family Flavobacteriaceae isolated from freshwater lake sediment.</title>
        <authorList>
            <person name="Liu Y."/>
        </authorList>
    </citation>
    <scope>NUCLEOTIDE SEQUENCE [LARGE SCALE GENOMIC DNA]</scope>
    <source>
        <strain evidence="2 3">BDHS18</strain>
    </source>
</reference>
<organism evidence="2 3">
    <name type="scientific">Moheibacter lacus</name>
    <dbReference type="NCBI Taxonomy" id="2745851"/>
    <lineage>
        <taxon>Bacteria</taxon>
        <taxon>Pseudomonadati</taxon>
        <taxon>Bacteroidota</taxon>
        <taxon>Flavobacteriia</taxon>
        <taxon>Flavobacteriales</taxon>
        <taxon>Weeksellaceae</taxon>
        <taxon>Moheibacter</taxon>
    </lineage>
</organism>
<protein>
    <recommendedName>
        <fullName evidence="4">DUF3311 domain-containing protein</fullName>
    </recommendedName>
</protein>
<keyword evidence="1" id="KW-0472">Membrane</keyword>
<evidence type="ECO:0000313" key="3">
    <source>
        <dbReference type="Proteomes" id="UP000552241"/>
    </source>
</evidence>
<evidence type="ECO:0000256" key="1">
    <source>
        <dbReference type="SAM" id="Phobius"/>
    </source>
</evidence>
<dbReference type="AlphaFoldDB" id="A0A838ZTG1"/>
<keyword evidence="1" id="KW-1133">Transmembrane helix</keyword>